<evidence type="ECO:0000313" key="2">
    <source>
        <dbReference type="Proteomes" id="UP000252698"/>
    </source>
</evidence>
<gene>
    <name evidence="1" type="ORF">C5746_40630</name>
</gene>
<sequence>MDPIVVAAATAVVDVMAVDAWQQTRAAVVDWWRRVRPAQADTVGVALDLSHTQILAARQVQDAAGEQAVVTAWRTRLQALVEEEPVLVGELRRLLDEELLPAVAAQQAAAAPVTMKATASGRGRVYQAGRDQHITEQ</sequence>
<proteinExistence type="predicted"/>
<dbReference type="GeneID" id="95524555"/>
<dbReference type="RefSeq" id="WP_114248527.1">
    <property type="nucleotide sequence ID" value="NZ_CP027306.1"/>
</dbReference>
<evidence type="ECO:0000313" key="1">
    <source>
        <dbReference type="EMBL" id="AXE82145.1"/>
    </source>
</evidence>
<protein>
    <submittedName>
        <fullName evidence="1">Uncharacterized protein</fullName>
    </submittedName>
</protein>
<dbReference type="Proteomes" id="UP000252698">
    <property type="component" value="Chromosome"/>
</dbReference>
<dbReference type="EMBL" id="CP027306">
    <property type="protein sequence ID" value="AXE82145.1"/>
    <property type="molecule type" value="Genomic_DNA"/>
</dbReference>
<organism evidence="1 2">
    <name type="scientific">Streptomyces atratus</name>
    <dbReference type="NCBI Taxonomy" id="1893"/>
    <lineage>
        <taxon>Bacteria</taxon>
        <taxon>Bacillati</taxon>
        <taxon>Actinomycetota</taxon>
        <taxon>Actinomycetes</taxon>
        <taxon>Kitasatosporales</taxon>
        <taxon>Streptomycetaceae</taxon>
        <taxon>Streptomyces</taxon>
    </lineage>
</organism>
<dbReference type="KEGG" id="sata:C5746_40630"/>
<reference evidence="1 2" key="1">
    <citation type="journal article" date="2018" name="Front. Microbiol.">
        <title>Genome Sequencing of Streptomyces atratus SCSIOZH16 and Activation Production of Nocardamine via Metabolic Engineering.</title>
        <authorList>
            <person name="Li Y."/>
            <person name="Zhang C."/>
            <person name="Liu C."/>
            <person name="Ju J."/>
            <person name="Ma J."/>
        </authorList>
    </citation>
    <scope>NUCLEOTIDE SEQUENCE [LARGE SCALE GENOMIC DNA]</scope>
    <source>
        <strain evidence="1 2">SCSIO_ZH16</strain>
    </source>
</reference>
<name>A0A2Z5JRW8_STRAR</name>
<dbReference type="AlphaFoldDB" id="A0A2Z5JRW8"/>
<accession>A0A2Z5JRW8</accession>